<dbReference type="Pfam" id="PF00106">
    <property type="entry name" value="adh_short"/>
    <property type="match status" value="1"/>
</dbReference>
<evidence type="ECO:0000256" key="4">
    <source>
        <dbReference type="ARBA" id="ARBA00022857"/>
    </source>
</evidence>
<sequence>MSRTHPKALVTYASCAIGLLYADRLARRGYDVVMLANGADRPAALARILQAETDAAVEIITPNLCTDRGLDDVEASFARGTGFDVVVNNLGLPPGKSLAEASAADLDRLIGTNVRAYTRISAAAARSMALRRHGAIINVASAVGIAPETATGVYGASKAFLIALARTMQHELGHHGVYVQLVLTAAIRTDVWPFAGCEAELLPGMMSAADVVDAALVGFDRREPLTIPSLAKASQWARYEHARKTLLDDLVNGELAPRYRRLV</sequence>
<dbReference type="InterPro" id="IPR036291">
    <property type="entry name" value="NAD(P)-bd_dom_sf"/>
</dbReference>
<dbReference type="PANTHER" id="PTHR43086">
    <property type="entry name" value="VERY-LONG-CHAIN 3-OXOOACYL-COA REDUCTASE"/>
    <property type="match status" value="1"/>
</dbReference>
<dbReference type="InterPro" id="IPR002347">
    <property type="entry name" value="SDR_fam"/>
</dbReference>
<evidence type="ECO:0000256" key="2">
    <source>
        <dbReference type="ARBA" id="ARBA00022516"/>
    </source>
</evidence>
<keyword evidence="10" id="KW-1185">Reference proteome</keyword>
<reference evidence="9 10" key="1">
    <citation type="submission" date="2020-01" db="EMBL/GenBank/DDBJ databases">
        <title>Draft genome assembly of Ensifer adhaerens T173.</title>
        <authorList>
            <person name="Craig J.E."/>
            <person name="Stinchcombe J.R."/>
        </authorList>
    </citation>
    <scope>NUCLEOTIDE SEQUENCE [LARGE SCALE GENOMIC DNA]</scope>
    <source>
        <strain evidence="9 10">T173</strain>
    </source>
</reference>
<keyword evidence="3" id="KW-0276">Fatty acid metabolism</keyword>
<comment type="similarity">
    <text evidence="8">Belongs to the short-chain dehydrogenases/reductases (SDR) family.</text>
</comment>
<organism evidence="9 10">
    <name type="scientific">Ensifer canadensis</name>
    <dbReference type="NCBI Taxonomy" id="555315"/>
    <lineage>
        <taxon>Bacteria</taxon>
        <taxon>Pseudomonadati</taxon>
        <taxon>Pseudomonadota</taxon>
        <taxon>Alphaproteobacteria</taxon>
        <taxon>Hyphomicrobiales</taxon>
        <taxon>Rhizobiaceae</taxon>
        <taxon>Sinorhizobium/Ensifer group</taxon>
        <taxon>Ensifer</taxon>
    </lineage>
</organism>
<gene>
    <name evidence="9" type="ORF">GFB56_07215</name>
</gene>
<keyword evidence="2" id="KW-0444">Lipid biosynthesis</keyword>
<name>A0AAW4FHS6_9HYPH</name>
<comment type="pathway">
    <text evidence="1">Lipid metabolism; fatty acid biosynthesis.</text>
</comment>
<keyword evidence="6" id="KW-0443">Lipid metabolism</keyword>
<dbReference type="RefSeq" id="WP_057220035.1">
    <property type="nucleotide sequence ID" value="NZ_CP083374.1"/>
</dbReference>
<dbReference type="CDD" id="cd05233">
    <property type="entry name" value="SDR_c"/>
    <property type="match status" value="1"/>
</dbReference>
<dbReference type="GO" id="GO:0030497">
    <property type="term" value="P:fatty acid elongation"/>
    <property type="evidence" value="ECO:0007669"/>
    <property type="project" value="TreeGrafter"/>
</dbReference>
<evidence type="ECO:0000256" key="5">
    <source>
        <dbReference type="ARBA" id="ARBA00023002"/>
    </source>
</evidence>
<dbReference type="EMBL" id="WXFA01000003">
    <property type="protein sequence ID" value="MBM3090601.1"/>
    <property type="molecule type" value="Genomic_DNA"/>
</dbReference>
<evidence type="ECO:0000256" key="8">
    <source>
        <dbReference type="RuleBase" id="RU000363"/>
    </source>
</evidence>
<dbReference type="AlphaFoldDB" id="A0AAW4FHS6"/>
<dbReference type="PRINTS" id="PR00081">
    <property type="entry name" value="GDHRDH"/>
</dbReference>
<dbReference type="Proteomes" id="UP000744980">
    <property type="component" value="Unassembled WGS sequence"/>
</dbReference>
<dbReference type="InterPro" id="IPR020904">
    <property type="entry name" value="Sc_DH/Rdtase_CS"/>
</dbReference>
<evidence type="ECO:0000256" key="6">
    <source>
        <dbReference type="ARBA" id="ARBA00023098"/>
    </source>
</evidence>
<dbReference type="GO" id="GO:0016491">
    <property type="term" value="F:oxidoreductase activity"/>
    <property type="evidence" value="ECO:0007669"/>
    <property type="project" value="UniProtKB-KW"/>
</dbReference>
<evidence type="ECO:0000256" key="1">
    <source>
        <dbReference type="ARBA" id="ARBA00005194"/>
    </source>
</evidence>
<dbReference type="Gene3D" id="3.40.50.720">
    <property type="entry name" value="NAD(P)-binding Rossmann-like Domain"/>
    <property type="match status" value="1"/>
</dbReference>
<evidence type="ECO:0000313" key="10">
    <source>
        <dbReference type="Proteomes" id="UP000744980"/>
    </source>
</evidence>
<dbReference type="SUPFAM" id="SSF51735">
    <property type="entry name" value="NAD(P)-binding Rossmann-fold domains"/>
    <property type="match status" value="1"/>
</dbReference>
<proteinExistence type="inferred from homology"/>
<dbReference type="PROSITE" id="PS00061">
    <property type="entry name" value="ADH_SHORT"/>
    <property type="match status" value="1"/>
</dbReference>
<keyword evidence="7" id="KW-0275">Fatty acid biosynthesis</keyword>
<comment type="caution">
    <text evidence="9">The sequence shown here is derived from an EMBL/GenBank/DDBJ whole genome shotgun (WGS) entry which is preliminary data.</text>
</comment>
<keyword evidence="4" id="KW-0521">NADP</keyword>
<accession>A0AAW4FHS6</accession>
<evidence type="ECO:0000313" key="9">
    <source>
        <dbReference type="EMBL" id="MBM3090601.1"/>
    </source>
</evidence>
<dbReference type="PRINTS" id="PR00080">
    <property type="entry name" value="SDRFAMILY"/>
</dbReference>
<keyword evidence="5" id="KW-0560">Oxidoreductase</keyword>
<evidence type="ECO:0000256" key="7">
    <source>
        <dbReference type="ARBA" id="ARBA00023160"/>
    </source>
</evidence>
<dbReference type="PANTHER" id="PTHR43086:SF2">
    <property type="entry name" value="HYDROXYSTEROID DEHYDROGENASE-LIKE PROTEIN 1"/>
    <property type="match status" value="1"/>
</dbReference>
<evidence type="ECO:0000256" key="3">
    <source>
        <dbReference type="ARBA" id="ARBA00022832"/>
    </source>
</evidence>
<protein>
    <submittedName>
        <fullName evidence="9">SDR family NAD(P)-dependent oxidoreductase</fullName>
    </submittedName>
</protein>